<evidence type="ECO:0000313" key="2">
    <source>
        <dbReference type="EMBL" id="SFT25601.1"/>
    </source>
</evidence>
<dbReference type="PANTHER" id="PTHR34985:SF1">
    <property type="entry name" value="SLR0554 PROTEIN"/>
    <property type="match status" value="1"/>
</dbReference>
<accession>A0A1I6WIK4</accession>
<dbReference type="EMBL" id="FOZW01000022">
    <property type="protein sequence ID" value="SFT25601.1"/>
    <property type="molecule type" value="Genomic_DNA"/>
</dbReference>
<sequence length="406" mass="46243">MLILRHYRPWEGVLAHDRFQGKDMLLKPIPGGSEAGHNSFMPRGLMEDVDCPTAAAWFNLHALMPTVSEGRVKKHMLRICKAHSYDPLMDHALAVRWDGVARIPTALQTYGGAKGHPLYLAAVARVLFVGLAARALQPGCKMENMIVFEGDENIGKTDLARILGYYDMPERETWFTDSLESFRGIDAADMMEGKWIIEVSELAALGKSSSEDVKKFLSKNADEFRRRYTSTKKRRPRRAVLIGTTNHETYLTSTTGNRRFLPVKLTKVERNALMADRDQLLAEAVNMYKEGIPWWIGDHEKELAALQRQEVEQRLVVDPWEEPILEFLLTPVDDCPRTDVCIPEIAEQVFEIRPKGQNDKRSYRIGSILRKLGWRRKGTIKRAAYRDKNRYVAPQPWPPKGTGKGS</sequence>
<evidence type="ECO:0000313" key="3">
    <source>
        <dbReference type="Proteomes" id="UP000199392"/>
    </source>
</evidence>
<reference evidence="3" key="1">
    <citation type="submission" date="2016-10" db="EMBL/GenBank/DDBJ databases">
        <authorList>
            <person name="Varghese N."/>
            <person name="Submissions S."/>
        </authorList>
    </citation>
    <scope>NUCLEOTIDE SEQUENCE [LARGE SCALE GENOMIC DNA]</scope>
    <source>
        <strain evidence="3">DSM 26894</strain>
    </source>
</reference>
<keyword evidence="3" id="KW-1185">Reference proteome</keyword>
<proteinExistence type="predicted"/>
<dbReference type="Proteomes" id="UP000199392">
    <property type="component" value="Unassembled WGS sequence"/>
</dbReference>
<feature type="domain" description="Virulence-associated protein E-like" evidence="1">
    <location>
        <begin position="95"/>
        <end position="311"/>
    </location>
</feature>
<evidence type="ECO:0000259" key="1">
    <source>
        <dbReference type="Pfam" id="PF05272"/>
    </source>
</evidence>
<gene>
    <name evidence="2" type="ORF">SAMN04488050_12243</name>
</gene>
<dbReference type="RefSeq" id="WP_176806962.1">
    <property type="nucleotide sequence ID" value="NZ_FNCL01000025.1"/>
</dbReference>
<dbReference type="InterPro" id="IPR007936">
    <property type="entry name" value="VapE-like_dom"/>
</dbReference>
<name>A0A1I6WIK4_9RHOB</name>
<protein>
    <submittedName>
        <fullName evidence="2">Virulence-associated protein E</fullName>
    </submittedName>
</protein>
<dbReference type="Pfam" id="PF05272">
    <property type="entry name" value="VapE-like_dom"/>
    <property type="match status" value="1"/>
</dbReference>
<dbReference type="AlphaFoldDB" id="A0A1I6WIK4"/>
<dbReference type="PANTHER" id="PTHR34985">
    <property type="entry name" value="SLR0554 PROTEIN"/>
    <property type="match status" value="1"/>
</dbReference>
<organism evidence="2 3">
    <name type="scientific">Alloyangia pacifica</name>
    <dbReference type="NCBI Taxonomy" id="311180"/>
    <lineage>
        <taxon>Bacteria</taxon>
        <taxon>Pseudomonadati</taxon>
        <taxon>Pseudomonadota</taxon>
        <taxon>Alphaproteobacteria</taxon>
        <taxon>Rhodobacterales</taxon>
        <taxon>Roseobacteraceae</taxon>
        <taxon>Alloyangia</taxon>
    </lineage>
</organism>
<dbReference type="STRING" id="311180.SAMN04488050_12243"/>